<evidence type="ECO:0000313" key="2">
    <source>
        <dbReference type="EMBL" id="MZP31456.1"/>
    </source>
</evidence>
<proteinExistence type="predicted"/>
<name>A0A845L6Y8_9FIRM</name>
<evidence type="ECO:0000256" key="1">
    <source>
        <dbReference type="SAM" id="MobiDB-lite"/>
    </source>
</evidence>
<feature type="compositionally biased region" description="Polar residues" evidence="1">
    <location>
        <begin position="1"/>
        <end position="11"/>
    </location>
</feature>
<reference evidence="2 3" key="1">
    <citation type="submission" date="2020-01" db="EMBL/GenBank/DDBJ databases">
        <title>Whole-genome sequence of Heliobacterium undosum DSM 13378.</title>
        <authorList>
            <person name="Kyndt J.A."/>
            <person name="Meyer T.E."/>
        </authorList>
    </citation>
    <scope>NUCLEOTIDE SEQUENCE [LARGE SCALE GENOMIC DNA]</scope>
    <source>
        <strain evidence="2 3">DSM 13378</strain>
    </source>
</reference>
<comment type="caution">
    <text evidence="2">The sequence shown here is derived from an EMBL/GenBank/DDBJ whole genome shotgun (WGS) entry which is preliminary data.</text>
</comment>
<keyword evidence="3" id="KW-1185">Reference proteome</keyword>
<dbReference type="Proteomes" id="UP000463470">
    <property type="component" value="Unassembled WGS sequence"/>
</dbReference>
<gene>
    <name evidence="2" type="ORF">GTO91_17330</name>
</gene>
<protein>
    <submittedName>
        <fullName evidence="2">Uncharacterized protein</fullName>
    </submittedName>
</protein>
<accession>A0A845L6Y8</accession>
<feature type="region of interest" description="Disordered" evidence="1">
    <location>
        <begin position="1"/>
        <end position="27"/>
    </location>
</feature>
<dbReference type="OrthoDB" id="9874055at2"/>
<dbReference type="EMBL" id="WXEY01000044">
    <property type="protein sequence ID" value="MZP31456.1"/>
    <property type="molecule type" value="Genomic_DNA"/>
</dbReference>
<evidence type="ECO:0000313" key="3">
    <source>
        <dbReference type="Proteomes" id="UP000463470"/>
    </source>
</evidence>
<dbReference type="AlphaFoldDB" id="A0A845L6Y8"/>
<organism evidence="2 3">
    <name type="scientific">Heliomicrobium undosum</name>
    <dbReference type="NCBI Taxonomy" id="121734"/>
    <lineage>
        <taxon>Bacteria</taxon>
        <taxon>Bacillati</taxon>
        <taxon>Bacillota</taxon>
        <taxon>Clostridia</taxon>
        <taxon>Eubacteriales</taxon>
        <taxon>Heliobacteriaceae</taxon>
        <taxon>Heliomicrobium</taxon>
    </lineage>
</organism>
<sequence>MSPVYNQQASVGSPPEEVGEAKGQPLDAGEAQSLVKMDLFHGFPSFYADGYSIVHTGAFM</sequence>
<dbReference type="RefSeq" id="WP_161259970.1">
    <property type="nucleotide sequence ID" value="NZ_WXEY01000044.1"/>
</dbReference>